<dbReference type="PROSITE" id="PS50005">
    <property type="entry name" value="TPR"/>
    <property type="match status" value="1"/>
</dbReference>
<dbReference type="InterPro" id="IPR011990">
    <property type="entry name" value="TPR-like_helical_dom_sf"/>
</dbReference>
<dbReference type="InterPro" id="IPR027417">
    <property type="entry name" value="P-loop_NTPase"/>
</dbReference>
<protein>
    <submittedName>
        <fullName evidence="6">NACHT and TPR domain protein</fullName>
    </submittedName>
</protein>
<evidence type="ECO:0000256" key="2">
    <source>
        <dbReference type="PROSITE-ProRule" id="PRU00339"/>
    </source>
</evidence>
<name>A0A9P4VRB7_9PEZI</name>
<proteinExistence type="predicted"/>
<dbReference type="PANTHER" id="PTHR10039:SF17">
    <property type="entry name" value="FUNGAL STAND N-TERMINAL GOODBYE DOMAIN-CONTAINING PROTEIN-RELATED"/>
    <property type="match status" value="1"/>
</dbReference>
<dbReference type="PANTHER" id="PTHR10039">
    <property type="entry name" value="AMELOGENIN"/>
    <property type="match status" value="1"/>
</dbReference>
<feature type="domain" description="Nephrocystin 3-like N-terminal" evidence="5">
    <location>
        <begin position="298"/>
        <end position="470"/>
    </location>
</feature>
<dbReference type="Gene3D" id="3.40.50.300">
    <property type="entry name" value="P-loop containing nucleotide triphosphate hydrolases"/>
    <property type="match status" value="1"/>
</dbReference>
<dbReference type="InterPro" id="IPR019734">
    <property type="entry name" value="TPR_rpt"/>
</dbReference>
<dbReference type="Pfam" id="PF24883">
    <property type="entry name" value="NPHP3_N"/>
    <property type="match status" value="1"/>
</dbReference>
<dbReference type="InterPro" id="IPR056884">
    <property type="entry name" value="NPHP3-like_N"/>
</dbReference>
<dbReference type="Pfam" id="PF17109">
    <property type="entry name" value="Goodbye"/>
    <property type="match status" value="1"/>
</dbReference>
<dbReference type="InterPro" id="IPR031350">
    <property type="entry name" value="Goodbye_dom"/>
</dbReference>
<comment type="caution">
    <text evidence="6">The sequence shown here is derived from an EMBL/GenBank/DDBJ whole genome shotgun (WGS) entry which is preliminary data.</text>
</comment>
<evidence type="ECO:0000256" key="1">
    <source>
        <dbReference type="ARBA" id="ARBA00022737"/>
    </source>
</evidence>
<evidence type="ECO:0000259" key="5">
    <source>
        <dbReference type="Pfam" id="PF24883"/>
    </source>
</evidence>
<reference evidence="6" key="1">
    <citation type="journal article" date="2020" name="Stud. Mycol.">
        <title>101 Dothideomycetes genomes: a test case for predicting lifestyles and emergence of pathogens.</title>
        <authorList>
            <person name="Haridas S."/>
            <person name="Albert R."/>
            <person name="Binder M."/>
            <person name="Bloem J."/>
            <person name="Labutti K."/>
            <person name="Salamov A."/>
            <person name="Andreopoulos B."/>
            <person name="Baker S."/>
            <person name="Barry K."/>
            <person name="Bills G."/>
            <person name="Bluhm B."/>
            <person name="Cannon C."/>
            <person name="Castanera R."/>
            <person name="Culley D."/>
            <person name="Daum C."/>
            <person name="Ezra D."/>
            <person name="Gonzalez J."/>
            <person name="Henrissat B."/>
            <person name="Kuo A."/>
            <person name="Liang C."/>
            <person name="Lipzen A."/>
            <person name="Lutzoni F."/>
            <person name="Magnuson J."/>
            <person name="Mondo S."/>
            <person name="Nolan M."/>
            <person name="Ohm R."/>
            <person name="Pangilinan J."/>
            <person name="Park H.-J."/>
            <person name="Ramirez L."/>
            <person name="Alfaro M."/>
            <person name="Sun H."/>
            <person name="Tritt A."/>
            <person name="Yoshinaga Y."/>
            <person name="Zwiers L.-H."/>
            <person name="Turgeon B."/>
            <person name="Goodwin S."/>
            <person name="Spatafora J."/>
            <person name="Crous P."/>
            <person name="Grigoriev I."/>
        </authorList>
    </citation>
    <scope>NUCLEOTIDE SEQUENCE</scope>
    <source>
        <strain evidence="6">CBS 101060</strain>
    </source>
</reference>
<dbReference type="EMBL" id="MU006100">
    <property type="protein sequence ID" value="KAF2837374.1"/>
    <property type="molecule type" value="Genomic_DNA"/>
</dbReference>
<sequence>MGGLEDQFAVIWNAALARYADTTGQRVSDSSFPKPTATEDLMDLIRRQNNSFVSFREHHGNVFSALDAALHPLEVLSKVSEGGAVQVLPQTCVLFGAVSVMIYAARGVTAAYDAIQELFETLRHFTVRLKIYNQEELSQDMMVKLAEVLATLLEVFALSTKLMQQGRVKKFVKNLFTGYDEAIGGAMKKLARITETEESLVAAESFINLKRTGRDVEKLTYTTSATASAVNETAFMIREMSLDVTGVRQELSRLTSVTGGSGTGVGADDFLGSIKAILQPSVHPQDFYDDISKNRVLGTGNWVQREPSFQAWSEKQSPIIYVSGIPGSGKSFLSSSIISYLREQHPQRVNDSSHVSIAYFFFKDSSPETRSVHQALRDISFQICQNDPLYAKYVGKQITTASDIQTIRSAWRKLFVDYFTKSKENDSSAFILLDGMDEAYNDERHTFLDLLGEVKTEQNASRIKLAMVGRPQVLGDIEDGLEQSVPTIEITSAKNSEDIVSYIQISIRKSRVLRRTSKTLQEEIVSKLTDGANGMFLWVDLMLRELNRATRESTIREKLNRAPRDLTNMLRHVLKGFSESLNDEEPDDLNTLLAYVACASRPLKLIELDAILKVRSQTGDGMIYLEGNLRKQYASFFTVTREDGLSTGDLQNQASRDHDDGNETDHDEHDGGMDDLDTETDFDSNKSTTEVTFCHASIGEFFRDPDQGKISADGANCPEIGVNIHEARVDALKICFDVFCNDSAKYSSLKDFAEDHLISILEYMKPENVGMEDKALIGTYLVRILTSGADAERFIASRSTSFYQQSTIDLILSWLKDGDVLSSLTAEDLDWVNSCHNNPTSIFSYAAGVLAMQWLKKKNWVPEICFQIIHKINSLGSKSVAQQISVEVVVNTAKSFNFEEDATWNRRLAIVLSDYKFYDSAKEHFEQALKLDPSDSLILSGIGSMYAAQGSYDKALQAQLKSEAILEQVIQDQKAIGNDTSQTVKRLATVQQALAEQYKQIGDEENCLHYAKVSFGNDGDIYDMADLAVRTLFKAKKYEEIMDFLKSLEYQIPGEDYSRLTGLLWFRKFHNSDFAPVVGDAAGRTASVAYLIHAYFIAVAAARKNLLSTTEVALELCAAQLFHMYAFEEAKAVRIWRKVYNTVPLTTNAETEMAWLRSQAALQLALLYYTKACESKLGSSECQENVEKLEQLAKYKAKAIDTFPSLISVSGPSVVLGLWYFRANRIPEAMECFKPHIKESIQILSDDDLNNDDSGFYQLSQVLMAAGDDTKAIAAFHCQRPTQEFLEDEAGVAKDDDDSYAAYTCDGPCRRQFLVADDSYVCRVCYDTSFCPNCLDLLRSSSIPYNVCNRAHDMLYIPRIKKKINRGEVLVDDNIVSLEEYLKTIKLEWGL</sequence>
<evidence type="ECO:0000256" key="3">
    <source>
        <dbReference type="SAM" id="MobiDB-lite"/>
    </source>
</evidence>
<dbReference type="SUPFAM" id="SSF48452">
    <property type="entry name" value="TPR-like"/>
    <property type="match status" value="1"/>
</dbReference>
<evidence type="ECO:0000313" key="7">
    <source>
        <dbReference type="Proteomes" id="UP000799429"/>
    </source>
</evidence>
<feature type="compositionally biased region" description="Basic and acidic residues" evidence="3">
    <location>
        <begin position="655"/>
        <end position="672"/>
    </location>
</feature>
<feature type="domain" description="Fungal STAND N-terminal Goodbye" evidence="4">
    <location>
        <begin position="12"/>
        <end position="132"/>
    </location>
</feature>
<evidence type="ECO:0000313" key="6">
    <source>
        <dbReference type="EMBL" id="KAF2837374.1"/>
    </source>
</evidence>
<feature type="compositionally biased region" description="Acidic residues" evidence="3">
    <location>
        <begin position="673"/>
        <end position="682"/>
    </location>
</feature>
<feature type="repeat" description="TPR" evidence="2">
    <location>
        <begin position="902"/>
        <end position="935"/>
    </location>
</feature>
<keyword evidence="7" id="KW-1185">Reference proteome</keyword>
<dbReference type="Proteomes" id="UP000799429">
    <property type="component" value="Unassembled WGS sequence"/>
</dbReference>
<dbReference type="SUPFAM" id="SSF52540">
    <property type="entry name" value="P-loop containing nucleoside triphosphate hydrolases"/>
    <property type="match status" value="1"/>
</dbReference>
<feature type="region of interest" description="Disordered" evidence="3">
    <location>
        <begin position="646"/>
        <end position="683"/>
    </location>
</feature>
<dbReference type="OrthoDB" id="448455at2759"/>
<dbReference type="SMART" id="SM00028">
    <property type="entry name" value="TPR"/>
    <property type="match status" value="2"/>
</dbReference>
<keyword evidence="1" id="KW-0677">Repeat</keyword>
<evidence type="ECO:0000259" key="4">
    <source>
        <dbReference type="Pfam" id="PF17109"/>
    </source>
</evidence>
<dbReference type="Gene3D" id="1.25.40.10">
    <property type="entry name" value="Tetratricopeptide repeat domain"/>
    <property type="match status" value="1"/>
</dbReference>
<keyword evidence="2" id="KW-0802">TPR repeat</keyword>
<gene>
    <name evidence="6" type="ORF">M501DRAFT_938123</name>
</gene>
<accession>A0A9P4VRB7</accession>
<organism evidence="6 7">
    <name type="scientific">Patellaria atrata CBS 101060</name>
    <dbReference type="NCBI Taxonomy" id="1346257"/>
    <lineage>
        <taxon>Eukaryota</taxon>
        <taxon>Fungi</taxon>
        <taxon>Dikarya</taxon>
        <taxon>Ascomycota</taxon>
        <taxon>Pezizomycotina</taxon>
        <taxon>Dothideomycetes</taxon>
        <taxon>Dothideomycetes incertae sedis</taxon>
        <taxon>Patellariales</taxon>
        <taxon>Patellariaceae</taxon>
        <taxon>Patellaria</taxon>
    </lineage>
</organism>